<name>A0A9X4C643_9PSED</name>
<sequence>MLDYVSISLNNVRSQKAASPPFPLKISRAYGNPTASEFVDFICQVLEPIVPKISATGSLVLNLTNESFLHRSPGRSTYLERTIIALEDRLGLTLMDRVPWVNFSKPPGPLQWASRTRQQLNVSWEPCLWFARDPILCKADNRRVLRPHTARHAKLLSQGGEQRSTSYGDNAYRLRPGSFGEITNGAIPKNTLQIGHSCARGREHRKALNDLGLTPHGAGWPFAVPDFFIKFLTEPGDLVADIFSGRAMTGRAAEENQRRWICVESALQYVRGAAELFRSFQGFWINPALEEAFRSSDA</sequence>
<dbReference type="GO" id="GO:0032259">
    <property type="term" value="P:methylation"/>
    <property type="evidence" value="ECO:0007669"/>
    <property type="project" value="UniProtKB-KW"/>
</dbReference>
<dbReference type="GO" id="GO:0008170">
    <property type="term" value="F:N-methyltransferase activity"/>
    <property type="evidence" value="ECO:0007669"/>
    <property type="project" value="InterPro"/>
</dbReference>
<keyword evidence="5" id="KW-1185">Reference proteome</keyword>
<gene>
    <name evidence="4" type="ORF">M5G27_26185</name>
</gene>
<dbReference type="Pfam" id="PF01555">
    <property type="entry name" value="N6_N4_Mtase"/>
    <property type="match status" value="1"/>
</dbReference>
<feature type="domain" description="DNA methylase N-4/N-6" evidence="3">
    <location>
        <begin position="18"/>
        <end position="274"/>
    </location>
</feature>
<keyword evidence="2" id="KW-0808">Transferase</keyword>
<organism evidence="4 5">
    <name type="scientific">Pseudomonas shahriarae</name>
    <dbReference type="NCBI Taxonomy" id="2745512"/>
    <lineage>
        <taxon>Bacteria</taxon>
        <taxon>Pseudomonadati</taxon>
        <taxon>Pseudomonadota</taxon>
        <taxon>Gammaproteobacteria</taxon>
        <taxon>Pseudomonadales</taxon>
        <taxon>Pseudomonadaceae</taxon>
        <taxon>Pseudomonas</taxon>
    </lineage>
</organism>
<evidence type="ECO:0000256" key="2">
    <source>
        <dbReference type="ARBA" id="ARBA00022679"/>
    </source>
</evidence>
<dbReference type="GO" id="GO:0003677">
    <property type="term" value="F:DNA binding"/>
    <property type="evidence" value="ECO:0007669"/>
    <property type="project" value="InterPro"/>
</dbReference>
<protein>
    <submittedName>
        <fullName evidence="4">Site-specific DNA-methyltransferase</fullName>
    </submittedName>
</protein>
<evidence type="ECO:0000259" key="3">
    <source>
        <dbReference type="Pfam" id="PF01555"/>
    </source>
</evidence>
<dbReference type="EMBL" id="JAMDHA010000036">
    <property type="protein sequence ID" value="MDD1010963.1"/>
    <property type="molecule type" value="Genomic_DNA"/>
</dbReference>
<dbReference type="SUPFAM" id="SSF53335">
    <property type="entry name" value="S-adenosyl-L-methionine-dependent methyltransferases"/>
    <property type="match status" value="1"/>
</dbReference>
<comment type="caution">
    <text evidence="4">The sequence shown here is derived from an EMBL/GenBank/DDBJ whole genome shotgun (WGS) entry which is preliminary data.</text>
</comment>
<dbReference type="AlphaFoldDB" id="A0A9X4C643"/>
<accession>A0A9X4C643</accession>
<dbReference type="Proteomes" id="UP001148185">
    <property type="component" value="Unassembled WGS sequence"/>
</dbReference>
<keyword evidence="1" id="KW-0489">Methyltransferase</keyword>
<evidence type="ECO:0000313" key="4">
    <source>
        <dbReference type="EMBL" id="MDD1010963.1"/>
    </source>
</evidence>
<dbReference type="InterPro" id="IPR029063">
    <property type="entry name" value="SAM-dependent_MTases_sf"/>
</dbReference>
<evidence type="ECO:0000256" key="1">
    <source>
        <dbReference type="ARBA" id="ARBA00022603"/>
    </source>
</evidence>
<dbReference type="Gene3D" id="3.40.50.150">
    <property type="entry name" value="Vaccinia Virus protein VP39"/>
    <property type="match status" value="1"/>
</dbReference>
<evidence type="ECO:0000313" key="5">
    <source>
        <dbReference type="Proteomes" id="UP001148185"/>
    </source>
</evidence>
<reference evidence="4 5" key="1">
    <citation type="submission" date="2022-05" db="EMBL/GenBank/DDBJ databases">
        <title>Novel Pseudomonas spp. Isolated from a Rainbow Trout Aquaculture Facility.</title>
        <authorList>
            <person name="Testerman T."/>
            <person name="Graf J."/>
        </authorList>
    </citation>
    <scope>NUCLEOTIDE SEQUENCE [LARGE SCALE GENOMIC DNA]</scope>
    <source>
        <strain evidence="4 5">ID1042</strain>
    </source>
</reference>
<dbReference type="InterPro" id="IPR002941">
    <property type="entry name" value="DNA_methylase_N4/N6"/>
</dbReference>
<proteinExistence type="predicted"/>
<dbReference type="RefSeq" id="WP_273878200.1">
    <property type="nucleotide sequence ID" value="NZ_JAMDHA010000036.1"/>
</dbReference>